<dbReference type="PANTHER" id="PTHR35335">
    <property type="entry name" value="UPF0716 PROTEIN FXSA"/>
    <property type="match status" value="1"/>
</dbReference>
<evidence type="ECO:0000313" key="4">
    <source>
        <dbReference type="Proteomes" id="UP001180845"/>
    </source>
</evidence>
<keyword evidence="4" id="KW-1185">Reference proteome</keyword>
<keyword evidence="2" id="KW-0472">Membrane</keyword>
<evidence type="ECO:0000256" key="1">
    <source>
        <dbReference type="SAM" id="MobiDB-lite"/>
    </source>
</evidence>
<dbReference type="EMBL" id="JAVDXW010000001">
    <property type="protein sequence ID" value="MDR7303482.1"/>
    <property type="molecule type" value="Genomic_DNA"/>
</dbReference>
<comment type="caution">
    <text evidence="3">The sequence shown here is derived from an EMBL/GenBank/DDBJ whole genome shotgun (WGS) entry which is preliminary data.</text>
</comment>
<gene>
    <name evidence="3" type="ORF">JOF55_003663</name>
</gene>
<keyword evidence="2" id="KW-0812">Transmembrane</keyword>
<organism evidence="3 4">
    <name type="scientific">Haloactinomyces albus</name>
    <dbReference type="NCBI Taxonomy" id="1352928"/>
    <lineage>
        <taxon>Bacteria</taxon>
        <taxon>Bacillati</taxon>
        <taxon>Actinomycetota</taxon>
        <taxon>Actinomycetes</taxon>
        <taxon>Actinopolysporales</taxon>
        <taxon>Actinopolysporaceae</taxon>
        <taxon>Haloactinomyces</taxon>
    </lineage>
</organism>
<keyword evidence="2" id="KW-1133">Transmembrane helix</keyword>
<feature type="transmembrane region" description="Helical" evidence="2">
    <location>
        <begin position="84"/>
        <end position="107"/>
    </location>
</feature>
<name>A0AAE3ZEL1_9ACTN</name>
<protein>
    <submittedName>
        <fullName evidence="3">UPF0716 protein FxsA</fullName>
    </submittedName>
</protein>
<dbReference type="PANTHER" id="PTHR35335:SF1">
    <property type="entry name" value="UPF0716 PROTEIN FXSA"/>
    <property type="match status" value="1"/>
</dbReference>
<proteinExistence type="predicted"/>
<dbReference type="Pfam" id="PF04186">
    <property type="entry name" value="FxsA"/>
    <property type="match status" value="1"/>
</dbReference>
<feature type="transmembrane region" description="Helical" evidence="2">
    <location>
        <begin position="12"/>
        <end position="32"/>
    </location>
</feature>
<evidence type="ECO:0000313" key="3">
    <source>
        <dbReference type="EMBL" id="MDR7303482.1"/>
    </source>
</evidence>
<dbReference type="GO" id="GO:0016020">
    <property type="term" value="C:membrane"/>
    <property type="evidence" value="ECO:0007669"/>
    <property type="project" value="InterPro"/>
</dbReference>
<feature type="region of interest" description="Disordered" evidence="1">
    <location>
        <begin position="128"/>
        <end position="209"/>
    </location>
</feature>
<feature type="transmembrane region" description="Helical" evidence="2">
    <location>
        <begin position="38"/>
        <end position="56"/>
    </location>
</feature>
<dbReference type="AlphaFoldDB" id="A0AAE3ZEL1"/>
<dbReference type="Proteomes" id="UP001180845">
    <property type="component" value="Unassembled WGS sequence"/>
</dbReference>
<feature type="compositionally biased region" description="Basic and acidic residues" evidence="1">
    <location>
        <begin position="128"/>
        <end position="137"/>
    </location>
</feature>
<feature type="compositionally biased region" description="Low complexity" evidence="1">
    <location>
        <begin position="139"/>
        <end position="152"/>
    </location>
</feature>
<sequence>MTAIEWRYHHTVPVFVVLLVAGVVEISVLVLVGQAIGVLPTIGLLVASAALGAWLLRREGRRALREFSESARLRRPPDRELSDGVLIVLGGLLILLPGLVGDVAGLLCLLPPTRAVLRRRLQRAAERRSQALQERLRHQAQAHAQAQAASADSARDRRAASSTEDVIDGEVVSVTEDEETSDRSGEDPPLLPPQSRGTDEPPSQGRHPR</sequence>
<accession>A0AAE3ZEL1</accession>
<reference evidence="3" key="1">
    <citation type="submission" date="2023-07" db="EMBL/GenBank/DDBJ databases">
        <title>Sequencing the genomes of 1000 actinobacteria strains.</title>
        <authorList>
            <person name="Klenk H.-P."/>
        </authorList>
    </citation>
    <scope>NUCLEOTIDE SEQUENCE</scope>
    <source>
        <strain evidence="3">DSM 45977</strain>
    </source>
</reference>
<evidence type="ECO:0000256" key="2">
    <source>
        <dbReference type="SAM" id="Phobius"/>
    </source>
</evidence>
<dbReference type="RefSeq" id="WP_310275831.1">
    <property type="nucleotide sequence ID" value="NZ_JAVDXW010000001.1"/>
</dbReference>
<dbReference type="InterPro" id="IPR007313">
    <property type="entry name" value="FxsA"/>
</dbReference>
<dbReference type="NCBIfam" id="NF008528">
    <property type="entry name" value="PRK11463.1-2"/>
    <property type="match status" value="1"/>
</dbReference>